<feature type="domain" description="LysM" evidence="2">
    <location>
        <begin position="1820"/>
        <end position="1840"/>
    </location>
</feature>
<proteinExistence type="predicted"/>
<evidence type="ECO:0000259" key="2">
    <source>
        <dbReference type="Pfam" id="PF01476"/>
    </source>
</evidence>
<feature type="region of interest" description="Disordered" evidence="1">
    <location>
        <begin position="2498"/>
        <end position="2530"/>
    </location>
</feature>
<accession>A0A1C6TSW4</accession>
<gene>
    <name evidence="3" type="ORF">GA0070606_0503</name>
</gene>
<protein>
    <recommendedName>
        <fullName evidence="2">LysM domain-containing protein</fullName>
    </recommendedName>
</protein>
<feature type="compositionally biased region" description="Low complexity" evidence="1">
    <location>
        <begin position="2500"/>
        <end position="2519"/>
    </location>
</feature>
<dbReference type="EMBL" id="FMHZ01000002">
    <property type="protein sequence ID" value="SCL44892.1"/>
    <property type="molecule type" value="Genomic_DNA"/>
</dbReference>
<dbReference type="InterPro" id="IPR018392">
    <property type="entry name" value="LysM"/>
</dbReference>
<dbReference type="STRING" id="47855.GA0070606_0503"/>
<dbReference type="OrthoDB" id="535891at2"/>
<feature type="region of interest" description="Disordered" evidence="1">
    <location>
        <begin position="3376"/>
        <end position="3400"/>
    </location>
</feature>
<evidence type="ECO:0000313" key="4">
    <source>
        <dbReference type="Proteomes" id="UP000199001"/>
    </source>
</evidence>
<feature type="region of interest" description="Disordered" evidence="1">
    <location>
        <begin position="3458"/>
        <end position="3478"/>
    </location>
</feature>
<sequence length="3994" mass="424529">MTPRDIYDALDRALHDRRITLTSGTVAGLGPALVAIGVTGSLEIREATLNLNANDVLLTGIAAHLHHDWAVTVRGAPPPNGDSDNSFTLTLREADTGQAPWTIGTSFRGLPRSRIAAPNGTLPLGDSVLVDLTIEGPELTTTPAGRCTLRGWLLLTVGPLAPYRDLFGATTLPLEGTVDMTSTPPKISAYSTLTSLSLPLAPQARALEVGISLDSQTTDAYPPGDPVSVISLSARVHLPQLDQEMTFTAPLLQGDEIWALSMRSTKPLTVRAGLDLVLAFFDLPATDLDLVSLPLARELLAGIGVARAELGLQRDGRSLRLRHVGMALESLDDKHVWHPSVAFITLSKLGVSWMYHRYDDDSLLTGNVWGRFTFFEDSSHRVDMQVTVALPSLFLTAETLDEIEVPLDSVLRHYLDPVSSPNSDAVPASLTISDVSVEAAPRSGWFRARITVRSSWTVTLDGPRLTAGQARNHDPTPLVDLQAHAVTFSIDRISAELGAAQNGIFGSISGLASIITRTGAAAEETKAVFVVTADYQPDAGWHFCGGLAEGTLNVGELAAALLGVDLPRELSEISLTALWLEYTASGEEHPYSARGALTVRWCPTVLDGITLSIEAAASIRRKRQTTTTDEVRALAAPGTTDSGMIYEGSAVGTVRINSFRVTVGLSFVAAETVYLFEVAYGSIVLRAATDWAGSGTARHQVLTVTLSGLTLGDVVTYLVRLASPGSNYTLDAPWSLLNEVDLSRFTLSIDPTDQVVSLTYRVDLDLGFGKLTRVGVRYERSTGEDRVNLVVEGDLLGRSYTGDNALTWDAVNDPPPEIPGKGPALLRLDYLGLGQHVRLRRPPARTDSISDVLAELRAELVPPKSATQNPFDGSAIVYDLTSQWMFGLDCTVLGMARIGIVLHDPDLYGLVVSLAGADAGVLAGLSFELRYQKVTADVGVFRVRLQVPDAFRHLNLGPVALSIGRITVEVFTNGNFTVDLGFPHDRDFSYSFGLAAGPFSGAGGLYFGLLDGATSSRVPAITNGTFSPVLELGVGLSVGVGREISYGPLRAGFQLQLVAIVEGVLAWFRPTDASAPKELYHWVQGSAGLVGKLYGSIDLTLIKVAVNVEAHAVVGFTLAAYRATLVELDVGVSVEAELTILFVRVSFTFQLRLTASFVIGEDRPMPWSLAPGQTDRSPSPLRGSVAVPRRRRPAQVTELTRLISRRARTGLAGVERADTDFTWPTGPVFPDGKPHPVVARMLPVYTVDGIAVRWPGFDPPPPATSAVRVVLLLMVENGVPPARARGRRPALTVEGSAAAVDPAALSFPTLVEAMLRWVLAAAGIDPTGGTVSPGELAELAEWLDRPAAATALTERVLDAFLRDNIELRVSGVPSGATTPGLVGGTVLPIPPPLGWDCPAGAQDRRFTAYRMITPEYAAHIADHFSPMDPRSSADRHTDRERARVDDQRESMASVLFRDYFLLIAKAAVRAAGDLVAAYPYQVTGRESLAEIAGAFPRLADRHHRHAWDTVERVADRYGMSASELRTLDREFERRLCDADPGEPVEVPIGVTPQSLAAANPDWPLNPESAPGQARSLSLGRLEHQIGVGESFASIAGRYGANVGTWLTNDDVRRQLNLLRAGARLAIPAASVGNPEASDTDLMAAYLYVRLHDPQAFTASTAGGIPLVDWYVQAISTLNSGAGPASSGVVPGVVLRVPRGYDDLANPLTWTVRRGDDLWTVAATFTLRQNPYIDTGYGTWRQAVATLNPGTGPLARIQVPTTATTVHPGETLDALVDRLPFELPGGAGWLDRETSVRQVVAGQPVLTPLAVVTVPGCVVPVGSGDTLGGIAARYGLPTEELGRRIADVPGVLAPRSGVPFTVPHPPAVPVGASPALAGLIRTVVAEHAVEIAGQVSRYLVSGLRLPTPDADGGYDPHAPLAGLYELIGQQLVGPTPPSACPPTDVRAPMVVTVANYEPTATWLKLYDSTTLTGQTSPTGETHRLNPGLAGREQLDGLVALTGEVDRIEFRITDEDLCARLPEPVLRQTFRTPPAARTNYLDAPVRHPLAQRTLWQTTDPVTYPAIGDGPAPADGVPTLWRFSADLRAAVRARTDQPFTLYAADARPDRAAVELTHYTWATLVDVRIRTVPGMPYLVELLGAGPADRQALLDLWRHLADPATTKAATVRLLYRSTASGGAPTGLISTMLDDEQTYLVRTNLSTETRSPTEVRVSGGQEPPTHGDHYARRTDPADFLRLVWECSVVGGGGYWLRYAAADGTPLPGAIFGADGIASLSLLVDLAGQPGPDRRLRSFSNVAVVADPVDATTVDLFAQVTDGSEVRRSATVEPGRVAVAVSLDQAPAVTAPTVDRQVTARQLYSLIGYDLAASAAFQAGGPALPVGPQTLGVPDGSDDPPGWDLFAVLPVARYARAHPLPAGCGLPDPLADPYAGISLAGEDGPPVRATAEVRLWFQDVLGNASTAGEPPAGGGPLPVSVPVGYTDAVIGVGAWPATTSSFQVTRPASGAAPDGSAASADRTGGPPADGPRAGGPGAARLVVTVAVQTSTHLPDGQQRADRAAQIAADHRGRYQQVWYQLMQPHVTTTLATTLHTRDGQPIPLPAGGRLATFVAGTHAWLGTTAQLGTVGVDAAVATDLAGVCSAYGVSYAGLAAANERIPIADIFPPPPPSPVEGVDFTVEVSAVFRDGDTVTGLCRPGWSPEQVLTDEHNIGLPLRTGVELGLPERTWPIPPDPTEGPPTLTELAAQQRVSVPSLVRRNAEETGLLRVGFTFTCDDIDIVVTPEHPDVSIRDVADTFRQHGVQYDPVMAAVANADRPGMFRPNAPLVIDRYLVAADETLASNRSGSDPARLAPHNTNTPGLFPTGTPLRLGCRPGAEAFTHTLADAAALYGTTPERLLVQNRTVRLVEHPAGHGATAGVERFAVPGRAALPGSLATRIPYRIGPDATLTGIADLVEHADPTRPSAAVALAESNATLPGVLAGGKLVSVAGQQAHTVAGDSFTTLLARFDPPVTLADLVREIGSSPGFLDPEGLLLTPPAVLPAGRYTPAYVARRYGIDVADLARANRALPGLVVPGVPLTIPSTDGRAVAQADTGRGDTSTRTAVTGAAYTLNSLVHCFAELGVETTVEDAVTANRDVAFLSGGVPMLLPPPPAVLTADFGGQGIWSFPDTIFGVRTWLDVNRPPELVDESFGASADGEVVRGRTEIPPLRVAYGTGPADRYLALQEFTAGLEAAVPVLRLATAAAAPDRGDQAHGADGATAGDTENAEVWAVAFGPGHLARVEVTSPAPDCYALRPLMNSLVSRTRVPIRPLGADGSLGAPASRDFVGRDLEVWARRVLADVELFASAPYASAAYRTPVRPALETLLAAKRKLADGISQGLERVVTSPPPSSGRETDPDPRRDAAREALRQRLLASLSAGYDTDAVVQYDTEVASPWSTGVARLNGAGVVPAGGVNAVASGNATAGGRAQDTRRPPAGPTVGVRVSAAKASLASTSTTQPGDLNFLVDVAREGLTQVVDVDLSFAVTELEFDIRRVIDDYEASRWLTFVHPLTDNPPPGVALHLGRARIPLPVRGHPASPLLGTQAATPTQAQPAGYREAMHWDYAFRYQHQGTAVDQLHLAIEFNRTPPQVPLSDPAADKDLFTTLAQYDTVAPALWELLGRLPDYPTPTATPPGPWSAVENAVTTFANLVAEIAEAWTRHWDRQPAPSPPGETHAFTQTLETTYDTATNTTHYRALCLERTESAGDWPLVSLVRSEGQVTPLTQQIRTPQQCRYEMPPDSPVLGLDSFEMRFTGLHIAARQNAAARVQVVRNAVFPGLPPPREDFIYRTQWSTFPTCCTPLLHWRTPWPVGQWHEQPTENPLRAVFAELFGTEEAASYRQLISCGVRFGYPLATGSDPTATITPYLPVTFNPKGEYRPGDTTEGTLGRLIQQVDSWYARTAPAATDGSWLITINLFSSVADQLDRPLLVLPVAMGYDTTGRGHRAVRAGTDTHRQ</sequence>
<feature type="compositionally biased region" description="Basic and acidic residues" evidence="1">
    <location>
        <begin position="3391"/>
        <end position="3400"/>
    </location>
</feature>
<dbReference type="Proteomes" id="UP000199001">
    <property type="component" value="Unassembled WGS sequence"/>
</dbReference>
<evidence type="ECO:0000256" key="1">
    <source>
        <dbReference type="SAM" id="MobiDB-lite"/>
    </source>
</evidence>
<feature type="region of interest" description="Disordered" evidence="1">
    <location>
        <begin position="1424"/>
        <end position="1444"/>
    </location>
</feature>
<name>A0A1C6TSW4_9ACTN</name>
<evidence type="ECO:0000313" key="3">
    <source>
        <dbReference type="EMBL" id="SCL44892.1"/>
    </source>
</evidence>
<feature type="region of interest" description="Disordered" evidence="1">
    <location>
        <begin position="2838"/>
        <end position="2860"/>
    </location>
</feature>
<feature type="region of interest" description="Disordered" evidence="1">
    <location>
        <begin position="2204"/>
        <end position="2225"/>
    </location>
</feature>
<feature type="compositionally biased region" description="Basic and acidic residues" evidence="1">
    <location>
        <begin position="1431"/>
        <end position="1444"/>
    </location>
</feature>
<dbReference type="CDD" id="cd00118">
    <property type="entry name" value="LysM"/>
    <property type="match status" value="1"/>
</dbReference>
<organism evidence="3 4">
    <name type="scientific">Micromonospora citrea</name>
    <dbReference type="NCBI Taxonomy" id="47855"/>
    <lineage>
        <taxon>Bacteria</taxon>
        <taxon>Bacillati</taxon>
        <taxon>Actinomycetota</taxon>
        <taxon>Actinomycetes</taxon>
        <taxon>Micromonosporales</taxon>
        <taxon>Micromonosporaceae</taxon>
        <taxon>Micromonospora</taxon>
    </lineage>
</organism>
<keyword evidence="4" id="KW-1185">Reference proteome</keyword>
<dbReference type="Pfam" id="PF01476">
    <property type="entry name" value="LysM"/>
    <property type="match status" value="1"/>
</dbReference>
<dbReference type="RefSeq" id="WP_091094864.1">
    <property type="nucleotide sequence ID" value="NZ_FMHZ01000002.1"/>
</dbReference>
<reference evidence="4" key="1">
    <citation type="submission" date="2016-06" db="EMBL/GenBank/DDBJ databases">
        <authorList>
            <person name="Varghese N."/>
            <person name="Submissions Spin"/>
        </authorList>
    </citation>
    <scope>NUCLEOTIDE SEQUENCE [LARGE SCALE GENOMIC DNA]</scope>
    <source>
        <strain evidence="4">DSM 43903</strain>
    </source>
</reference>